<dbReference type="EMBL" id="AZAC01000078">
    <property type="protein sequence ID" value="KIX11034.1"/>
    <property type="molecule type" value="Genomic_DNA"/>
</dbReference>
<comment type="caution">
    <text evidence="1">The sequence shown here is derived from an EMBL/GenBank/DDBJ whole genome shotgun (WGS) entry which is preliminary data.</text>
</comment>
<organism evidence="1 2">
    <name type="scientific">Dethiosulfatarculus sandiegensis</name>
    <dbReference type="NCBI Taxonomy" id="1429043"/>
    <lineage>
        <taxon>Bacteria</taxon>
        <taxon>Pseudomonadati</taxon>
        <taxon>Thermodesulfobacteriota</taxon>
        <taxon>Desulfarculia</taxon>
        <taxon>Desulfarculales</taxon>
        <taxon>Desulfarculaceae</taxon>
        <taxon>Dethiosulfatarculus</taxon>
    </lineage>
</organism>
<evidence type="ECO:0000313" key="2">
    <source>
        <dbReference type="Proteomes" id="UP000032233"/>
    </source>
</evidence>
<protein>
    <recommendedName>
        <fullName evidence="3">L-2-amino-thiazoline-4-carboxylic acid hydrolase</fullName>
    </recommendedName>
</protein>
<dbReference type="STRING" id="1429043.X474_27420"/>
<evidence type="ECO:0008006" key="3">
    <source>
        <dbReference type="Google" id="ProtNLM"/>
    </source>
</evidence>
<keyword evidence="2" id="KW-1185">Reference proteome</keyword>
<proteinExistence type="predicted"/>
<name>A0A0D2IYG4_9BACT</name>
<dbReference type="InterPro" id="IPR026002">
    <property type="entry name" value="ATC_hydrolase-like"/>
</dbReference>
<accession>A0A0D2IYG4</accession>
<sequence>MQDHQAELIAKVRAAIKDRAIWFALLYKKFSQVLPEDQVEKLCREAIFEFGHMKGASDVKDFSPQAWVQRHKDKGSALMFDSEIEIADNYAIQKMRYCALVEAWKELGLPPEKVALYCDIAMEGDRGRADYHGVNMELSKTLGGGDPCCVLKISQG</sequence>
<reference evidence="1 2" key="1">
    <citation type="submission" date="2013-11" db="EMBL/GenBank/DDBJ databases">
        <title>Metagenomic analysis of a methanogenic consortium involved in long chain n-alkane degradation.</title>
        <authorList>
            <person name="Davidova I.A."/>
            <person name="Callaghan A.V."/>
            <person name="Wawrik B."/>
            <person name="Pruitt S."/>
            <person name="Marks C."/>
            <person name="Duncan K.E."/>
            <person name="Suflita J.M."/>
        </authorList>
    </citation>
    <scope>NUCLEOTIDE SEQUENCE [LARGE SCALE GENOMIC DNA]</scope>
    <source>
        <strain evidence="1 2">SPR</strain>
    </source>
</reference>
<dbReference type="Proteomes" id="UP000032233">
    <property type="component" value="Unassembled WGS sequence"/>
</dbReference>
<dbReference type="OrthoDB" id="5454254at2"/>
<gene>
    <name evidence="1" type="ORF">X474_27420</name>
</gene>
<dbReference type="RefSeq" id="WP_052515620.1">
    <property type="nucleotide sequence ID" value="NZ_AZAC01000078.1"/>
</dbReference>
<dbReference type="InParanoid" id="A0A0D2IYG4"/>
<dbReference type="AlphaFoldDB" id="A0A0D2IYG4"/>
<dbReference type="Pfam" id="PF14196">
    <property type="entry name" value="ATC_hydrolase"/>
    <property type="match status" value="1"/>
</dbReference>
<evidence type="ECO:0000313" key="1">
    <source>
        <dbReference type="EMBL" id="KIX11034.1"/>
    </source>
</evidence>